<gene>
    <name evidence="2" type="ORF">GCM10009115_17360</name>
</gene>
<evidence type="ECO:0000313" key="2">
    <source>
        <dbReference type="EMBL" id="GAA0864119.1"/>
    </source>
</evidence>
<reference evidence="2 3" key="1">
    <citation type="journal article" date="2019" name="Int. J. Syst. Evol. Microbiol.">
        <title>The Global Catalogue of Microorganisms (GCM) 10K type strain sequencing project: providing services to taxonomists for standard genome sequencing and annotation.</title>
        <authorList>
            <consortium name="The Broad Institute Genomics Platform"/>
            <consortium name="The Broad Institute Genome Sequencing Center for Infectious Disease"/>
            <person name="Wu L."/>
            <person name="Ma J."/>
        </authorList>
    </citation>
    <scope>NUCLEOTIDE SEQUENCE [LARGE SCALE GENOMIC DNA]</scope>
    <source>
        <strain evidence="2 3">JCM 15910</strain>
    </source>
</reference>
<dbReference type="Gene3D" id="3.40.50.2000">
    <property type="entry name" value="Glycogen Phosphorylase B"/>
    <property type="match status" value="2"/>
</dbReference>
<accession>A0ABN1M4C6</accession>
<dbReference type="InterPro" id="IPR028098">
    <property type="entry name" value="Glyco_trans_4-like_N"/>
</dbReference>
<dbReference type="EMBL" id="BAAAFE010000007">
    <property type="protein sequence ID" value="GAA0864119.1"/>
    <property type="molecule type" value="Genomic_DNA"/>
</dbReference>
<comment type="caution">
    <text evidence="2">The sequence shown here is derived from an EMBL/GenBank/DDBJ whole genome shotgun (WGS) entry which is preliminary data.</text>
</comment>
<dbReference type="PANTHER" id="PTHR12526">
    <property type="entry name" value="GLYCOSYLTRANSFERASE"/>
    <property type="match status" value="1"/>
</dbReference>
<dbReference type="Pfam" id="PF13579">
    <property type="entry name" value="Glyco_trans_4_4"/>
    <property type="match status" value="1"/>
</dbReference>
<evidence type="ECO:0000259" key="1">
    <source>
        <dbReference type="Pfam" id="PF13579"/>
    </source>
</evidence>
<dbReference type="RefSeq" id="WP_246553299.1">
    <property type="nucleotide sequence ID" value="NZ_BAAAFE010000007.1"/>
</dbReference>
<organism evidence="2 3">
    <name type="scientific">Sphingopyxis soli</name>
    <dbReference type="NCBI Taxonomy" id="592051"/>
    <lineage>
        <taxon>Bacteria</taxon>
        <taxon>Pseudomonadati</taxon>
        <taxon>Pseudomonadota</taxon>
        <taxon>Alphaproteobacteria</taxon>
        <taxon>Sphingomonadales</taxon>
        <taxon>Sphingomonadaceae</taxon>
        <taxon>Sphingopyxis</taxon>
    </lineage>
</organism>
<feature type="domain" description="Glycosyltransferase subfamily 4-like N-terminal" evidence="1">
    <location>
        <begin position="21"/>
        <end position="177"/>
    </location>
</feature>
<keyword evidence="3" id="KW-1185">Reference proteome</keyword>
<dbReference type="Pfam" id="PF13692">
    <property type="entry name" value="Glyco_trans_1_4"/>
    <property type="match status" value="1"/>
</dbReference>
<dbReference type="PANTHER" id="PTHR12526:SF638">
    <property type="entry name" value="SPORE COAT PROTEIN SA"/>
    <property type="match status" value="1"/>
</dbReference>
<dbReference type="SUPFAM" id="SSF53756">
    <property type="entry name" value="UDP-Glycosyltransferase/glycogen phosphorylase"/>
    <property type="match status" value="1"/>
</dbReference>
<dbReference type="Proteomes" id="UP001500738">
    <property type="component" value="Unassembled WGS sequence"/>
</dbReference>
<evidence type="ECO:0000313" key="3">
    <source>
        <dbReference type="Proteomes" id="UP001500738"/>
    </source>
</evidence>
<protein>
    <submittedName>
        <fullName evidence="2">Glycosyltransferase family 4 protein</fullName>
    </submittedName>
</protein>
<sequence>MARILINASLAPSLYNFRGPLIREMIARGHEVHVSAPTIDAADRDRIVALGATPHELPLERTGLGLGSDLRYFAALRRLIAGIAPDRVLNYTIKPNIWGSLAARTKGVPAVSMVTGLGYAFAASGNGIQRAVKWLARRLYGFALRSNDAILFQNPDDVRDFAAAGALHDPSKVRMIHGSGVDLVHYAPAPLPPGPCFLMIARLLGAKGIREYAAACARVRAAVPEAECLLVGVTDDGPDGVAEAEVLQLCEGAIEYLGLLHDVRPAIARASVYVLPSYREGTPRSSLEAMAMGRPVVTTDAPGCRETVIDGENGFLVPVGTVEPLAEAMIALARDPDLRATMGARSLDRARSRFAVDKVNDAIIDALAAGSGR</sequence>
<proteinExistence type="predicted"/>
<name>A0ABN1M4C6_9SPHN</name>
<dbReference type="CDD" id="cd03808">
    <property type="entry name" value="GT4_CapM-like"/>
    <property type="match status" value="1"/>
</dbReference>